<evidence type="ECO:0000256" key="3">
    <source>
        <dbReference type="ARBA" id="ARBA00009295"/>
    </source>
</evidence>
<evidence type="ECO:0000256" key="9">
    <source>
        <dbReference type="ARBA" id="ARBA00023004"/>
    </source>
</evidence>
<keyword evidence="5 13" id="KW-0812">Transmembrane</keyword>
<keyword evidence="9" id="KW-0408">Iron</keyword>
<feature type="domain" description="Fatty acid desaturase" evidence="14">
    <location>
        <begin position="73"/>
        <end position="387"/>
    </location>
</feature>
<dbReference type="PANTHER" id="PTHR19353:SF30">
    <property type="entry name" value="DELTA 8-(E)-SPHINGOLIPID DESATURASE"/>
    <property type="match status" value="1"/>
</dbReference>
<dbReference type="EMBL" id="HBHK01020015">
    <property type="protein sequence ID" value="CAD9696021.1"/>
    <property type="molecule type" value="Transcribed_RNA"/>
</dbReference>
<keyword evidence="8" id="KW-0560">Oxidoreductase</keyword>
<protein>
    <recommendedName>
        <fullName evidence="14">Fatty acid desaturase domain-containing protein</fullName>
    </recommendedName>
</protein>
<evidence type="ECO:0000256" key="13">
    <source>
        <dbReference type="SAM" id="Phobius"/>
    </source>
</evidence>
<keyword evidence="11 13" id="KW-0472">Membrane</keyword>
<evidence type="ECO:0000256" key="10">
    <source>
        <dbReference type="ARBA" id="ARBA00023098"/>
    </source>
</evidence>
<comment type="subcellular location">
    <subcellularLocation>
        <location evidence="1">Membrane</location>
        <topology evidence="1">Multi-pass membrane protein</topology>
    </subcellularLocation>
</comment>
<dbReference type="InterPro" id="IPR005804">
    <property type="entry name" value="FA_desaturase_dom"/>
</dbReference>
<evidence type="ECO:0000259" key="14">
    <source>
        <dbReference type="Pfam" id="PF00487"/>
    </source>
</evidence>
<feature type="transmembrane region" description="Helical" evidence="13">
    <location>
        <begin position="56"/>
        <end position="78"/>
    </location>
</feature>
<feature type="transmembrane region" description="Helical" evidence="13">
    <location>
        <begin position="252"/>
        <end position="274"/>
    </location>
</feature>
<dbReference type="Pfam" id="PF00487">
    <property type="entry name" value="FA_desaturase"/>
    <property type="match status" value="1"/>
</dbReference>
<comment type="similarity">
    <text evidence="3">Belongs to the fatty acid desaturase type 1 family.</text>
</comment>
<comment type="pathway">
    <text evidence="2">Lipid metabolism.</text>
</comment>
<proteinExistence type="inferred from homology"/>
<keyword evidence="12" id="KW-0175">Coiled coil</keyword>
<sequence length="423" mass="49544">MAATARKGAVRPGDEWIKELDVEAFGKEIRELGQKLRTGQGEADVYHLEKILNWNWMFTLIGICTMYWSPNLLTIVCLSSGLYSRWVMIGHHVCHGGYDDTEAASQGYSRWVFAVGSLLRRAIDWFDWMLPEAWNLEHGRLHHYSLNEDNDPDLVQRNVQYLRELDIPLVFKYAVVGFFAMTWKWTYYSSNTYNQLLLANRLKELNSLDEQMTELKREKEKLLEEKKQYAAMTVFNFVLYGSPSWWSTQRFLFQVMLPFFLYRFFVLPLPLLLFMGKTEFCNAVINLCIADVLTNMHSFLTVVPNHVGEDVYYFDSHVEANSDVFYLRQVIGSVDFSAGNDYIDFFHGFLNYQVEHHLWPSLTMRSYQKAHPLVKEICKKHGVPFIQENVFVRLRKTIDVMVGRKSMILFDDNLLTLNLHKNG</sequence>
<dbReference type="GO" id="GO:0016020">
    <property type="term" value="C:membrane"/>
    <property type="evidence" value="ECO:0007669"/>
    <property type="project" value="UniProtKB-SubCell"/>
</dbReference>
<keyword evidence="4" id="KW-0349">Heme</keyword>
<evidence type="ECO:0000256" key="4">
    <source>
        <dbReference type="ARBA" id="ARBA00022617"/>
    </source>
</evidence>
<reference evidence="16" key="1">
    <citation type="submission" date="2021-01" db="EMBL/GenBank/DDBJ databases">
        <authorList>
            <person name="Corre E."/>
            <person name="Pelletier E."/>
            <person name="Niang G."/>
            <person name="Scheremetjew M."/>
            <person name="Finn R."/>
            <person name="Kale V."/>
            <person name="Holt S."/>
            <person name="Cochrane G."/>
            <person name="Meng A."/>
            <person name="Brown T."/>
            <person name="Cohen L."/>
        </authorList>
    </citation>
    <scope>NUCLEOTIDE SEQUENCE</scope>
    <source>
        <strain evidence="16">NY070348D</strain>
    </source>
</reference>
<keyword evidence="7 13" id="KW-1133">Transmembrane helix</keyword>
<feature type="coiled-coil region" evidence="12">
    <location>
        <begin position="198"/>
        <end position="232"/>
    </location>
</feature>
<evidence type="ECO:0000256" key="11">
    <source>
        <dbReference type="ARBA" id="ARBA00023136"/>
    </source>
</evidence>
<organism evidence="16">
    <name type="scientific">Mucochytrium quahogii</name>
    <dbReference type="NCBI Taxonomy" id="96639"/>
    <lineage>
        <taxon>Eukaryota</taxon>
        <taxon>Sar</taxon>
        <taxon>Stramenopiles</taxon>
        <taxon>Bigyra</taxon>
        <taxon>Labyrinthulomycetes</taxon>
        <taxon>Thraustochytrida</taxon>
        <taxon>Thraustochytriidae</taxon>
        <taxon>Mucochytrium</taxon>
    </lineage>
</organism>
<dbReference type="GO" id="GO:0046872">
    <property type="term" value="F:metal ion binding"/>
    <property type="evidence" value="ECO:0007669"/>
    <property type="project" value="UniProtKB-KW"/>
</dbReference>
<evidence type="ECO:0000256" key="5">
    <source>
        <dbReference type="ARBA" id="ARBA00022692"/>
    </source>
</evidence>
<keyword evidence="6" id="KW-0479">Metal-binding</keyword>
<evidence type="ECO:0000256" key="1">
    <source>
        <dbReference type="ARBA" id="ARBA00004141"/>
    </source>
</evidence>
<dbReference type="GO" id="GO:0006629">
    <property type="term" value="P:lipid metabolic process"/>
    <property type="evidence" value="ECO:0007669"/>
    <property type="project" value="UniProtKB-KW"/>
</dbReference>
<evidence type="ECO:0000313" key="15">
    <source>
        <dbReference type="EMBL" id="CAD9696012.1"/>
    </source>
</evidence>
<evidence type="ECO:0000256" key="6">
    <source>
        <dbReference type="ARBA" id="ARBA00022723"/>
    </source>
</evidence>
<keyword evidence="10" id="KW-0443">Lipid metabolism</keyword>
<dbReference type="EMBL" id="HBHK01020010">
    <property type="protein sequence ID" value="CAD9696012.1"/>
    <property type="molecule type" value="Transcribed_RNA"/>
</dbReference>
<evidence type="ECO:0000256" key="8">
    <source>
        <dbReference type="ARBA" id="ARBA00023002"/>
    </source>
</evidence>
<evidence type="ECO:0000313" key="16">
    <source>
        <dbReference type="EMBL" id="CAD9696021.1"/>
    </source>
</evidence>
<gene>
    <name evidence="15" type="ORF">QSP1433_LOCUS12690</name>
    <name evidence="16" type="ORF">QSP1433_LOCUS12694</name>
</gene>
<dbReference type="AlphaFoldDB" id="A0A7S2WM42"/>
<accession>A0A7S2WM42</accession>
<dbReference type="GO" id="GO:0016717">
    <property type="term" value="F:oxidoreductase activity, acting on paired donors, with oxidation of a pair of donors resulting in the reduction of molecular oxygen to two molecules of water"/>
    <property type="evidence" value="ECO:0007669"/>
    <property type="project" value="TreeGrafter"/>
</dbReference>
<name>A0A7S2WM42_9STRA</name>
<dbReference type="PANTHER" id="PTHR19353">
    <property type="entry name" value="FATTY ACID DESATURASE 2"/>
    <property type="match status" value="1"/>
</dbReference>
<evidence type="ECO:0000256" key="7">
    <source>
        <dbReference type="ARBA" id="ARBA00022989"/>
    </source>
</evidence>
<dbReference type="InterPro" id="IPR012171">
    <property type="entry name" value="Fatty_acid_desaturase"/>
</dbReference>
<evidence type="ECO:0000256" key="12">
    <source>
        <dbReference type="SAM" id="Coils"/>
    </source>
</evidence>
<evidence type="ECO:0000256" key="2">
    <source>
        <dbReference type="ARBA" id="ARBA00005189"/>
    </source>
</evidence>